<dbReference type="InterPro" id="IPR050228">
    <property type="entry name" value="Carboxylesterase_BioH"/>
</dbReference>
<protein>
    <submittedName>
        <fullName evidence="2">Alpha/beta hydrolase</fullName>
    </submittedName>
</protein>
<keyword evidence="2" id="KW-0378">Hydrolase</keyword>
<dbReference type="AlphaFoldDB" id="A0A345T2D1"/>
<evidence type="ECO:0000313" key="3">
    <source>
        <dbReference type="Proteomes" id="UP000249340"/>
    </source>
</evidence>
<reference evidence="3" key="1">
    <citation type="submission" date="2018-07" db="EMBL/GenBank/DDBJ databases">
        <title>Streptacidiphilus bronchialis DSM 106435 chromosome.</title>
        <authorList>
            <person name="Batra D."/>
            <person name="Gulvik C.A."/>
        </authorList>
    </citation>
    <scope>NUCLEOTIDE SEQUENCE [LARGE SCALE GENOMIC DNA]</scope>
    <source>
        <strain evidence="3">DSM 106435</strain>
    </source>
</reference>
<dbReference type="InterPro" id="IPR029058">
    <property type="entry name" value="AB_hydrolase_fold"/>
</dbReference>
<name>A0A345T2D1_9ACTN</name>
<evidence type="ECO:0000313" key="2">
    <source>
        <dbReference type="EMBL" id="AXI80136.1"/>
    </source>
</evidence>
<dbReference type="SUPFAM" id="SSF53474">
    <property type="entry name" value="alpha/beta-Hydrolases"/>
    <property type="match status" value="1"/>
</dbReference>
<dbReference type="KEGG" id="stri:C7M71_024795"/>
<dbReference type="InterPro" id="IPR000073">
    <property type="entry name" value="AB_hydrolase_1"/>
</dbReference>
<keyword evidence="3" id="KW-1185">Reference proteome</keyword>
<sequence>MPSRRSDGAGGPLLHPVLPQPARRPREQWLLLPGLGQNGAWWIPAARWLARPGVGLLTADPAALARSCTAPRGSYERLDEMAGRLAAALAGHGVSHVVGHSAGAPAALLTATSAALAGVVLLEPVPAHFGSTRRAPEDGPGRRLVPGGGDPLAELRRLHPLADAATLRTITAAAPGWGRPVPVAPADSAGAARAAVRAATVRRKLAECRTPLLVLRGALSAMLPEDEARALAACAPRGGAGAVPRAGHAPHVDRPRETAEALAAFLGSVSPGAPTV</sequence>
<dbReference type="RefSeq" id="WP_114914548.1">
    <property type="nucleotide sequence ID" value="NZ_CP031264.1"/>
</dbReference>
<evidence type="ECO:0000259" key="1">
    <source>
        <dbReference type="Pfam" id="PF12697"/>
    </source>
</evidence>
<dbReference type="EMBL" id="CP031264">
    <property type="protein sequence ID" value="AXI80136.1"/>
    <property type="molecule type" value="Genomic_DNA"/>
</dbReference>
<dbReference type="PANTHER" id="PTHR43194:SF2">
    <property type="entry name" value="PEROXISOMAL MEMBRANE PROTEIN LPX1"/>
    <property type="match status" value="1"/>
</dbReference>
<dbReference type="Pfam" id="PF12697">
    <property type="entry name" value="Abhydrolase_6"/>
    <property type="match status" value="1"/>
</dbReference>
<dbReference type="Proteomes" id="UP000249340">
    <property type="component" value="Chromosome"/>
</dbReference>
<dbReference type="Gene3D" id="3.40.50.1820">
    <property type="entry name" value="alpha/beta hydrolase"/>
    <property type="match status" value="1"/>
</dbReference>
<feature type="domain" description="AB hydrolase-1" evidence="1">
    <location>
        <begin position="30"/>
        <end position="261"/>
    </location>
</feature>
<accession>A0A345T2D1</accession>
<dbReference type="PANTHER" id="PTHR43194">
    <property type="entry name" value="HYDROLASE ALPHA/BETA FOLD FAMILY"/>
    <property type="match status" value="1"/>
</dbReference>
<gene>
    <name evidence="2" type="ORF">C7M71_024795</name>
</gene>
<dbReference type="GO" id="GO:0016787">
    <property type="term" value="F:hydrolase activity"/>
    <property type="evidence" value="ECO:0007669"/>
    <property type="project" value="UniProtKB-KW"/>
</dbReference>
<organism evidence="2 3">
    <name type="scientific">Peterkaempfera bronchialis</name>
    <dbReference type="NCBI Taxonomy" id="2126346"/>
    <lineage>
        <taxon>Bacteria</taxon>
        <taxon>Bacillati</taxon>
        <taxon>Actinomycetota</taxon>
        <taxon>Actinomycetes</taxon>
        <taxon>Kitasatosporales</taxon>
        <taxon>Streptomycetaceae</taxon>
        <taxon>Peterkaempfera</taxon>
    </lineage>
</organism>
<proteinExistence type="predicted"/>
<dbReference type="OrthoDB" id="5380819at2"/>